<evidence type="ECO:0000313" key="1">
    <source>
        <dbReference type="EMBL" id="KAI3792077.1"/>
    </source>
</evidence>
<name>A0ACB9H956_CICIN</name>
<proteinExistence type="predicted"/>
<gene>
    <name evidence="1" type="ORF">L2E82_05947</name>
</gene>
<comment type="caution">
    <text evidence="1">The sequence shown here is derived from an EMBL/GenBank/DDBJ whole genome shotgun (WGS) entry which is preliminary data.</text>
</comment>
<protein>
    <submittedName>
        <fullName evidence="1">Uncharacterized protein</fullName>
    </submittedName>
</protein>
<dbReference type="Proteomes" id="UP001055811">
    <property type="component" value="Linkage Group LG01"/>
</dbReference>
<dbReference type="EMBL" id="CM042009">
    <property type="protein sequence ID" value="KAI3792077.1"/>
    <property type="molecule type" value="Genomic_DNA"/>
</dbReference>
<reference evidence="1 2" key="2">
    <citation type="journal article" date="2022" name="Mol. Ecol. Resour.">
        <title>The genomes of chicory, endive, great burdock and yacon provide insights into Asteraceae paleo-polyploidization history and plant inulin production.</title>
        <authorList>
            <person name="Fan W."/>
            <person name="Wang S."/>
            <person name="Wang H."/>
            <person name="Wang A."/>
            <person name="Jiang F."/>
            <person name="Liu H."/>
            <person name="Zhao H."/>
            <person name="Xu D."/>
            <person name="Zhang Y."/>
        </authorList>
    </citation>
    <scope>NUCLEOTIDE SEQUENCE [LARGE SCALE GENOMIC DNA]</scope>
    <source>
        <strain evidence="2">cv. Punajuju</strain>
        <tissue evidence="1">Leaves</tissue>
    </source>
</reference>
<organism evidence="1 2">
    <name type="scientific">Cichorium intybus</name>
    <name type="common">Chicory</name>
    <dbReference type="NCBI Taxonomy" id="13427"/>
    <lineage>
        <taxon>Eukaryota</taxon>
        <taxon>Viridiplantae</taxon>
        <taxon>Streptophyta</taxon>
        <taxon>Embryophyta</taxon>
        <taxon>Tracheophyta</taxon>
        <taxon>Spermatophyta</taxon>
        <taxon>Magnoliopsida</taxon>
        <taxon>eudicotyledons</taxon>
        <taxon>Gunneridae</taxon>
        <taxon>Pentapetalae</taxon>
        <taxon>asterids</taxon>
        <taxon>campanulids</taxon>
        <taxon>Asterales</taxon>
        <taxon>Asteraceae</taxon>
        <taxon>Cichorioideae</taxon>
        <taxon>Cichorieae</taxon>
        <taxon>Cichoriinae</taxon>
        <taxon>Cichorium</taxon>
    </lineage>
</organism>
<accession>A0ACB9H956</accession>
<sequence length="103" mass="12135">MKRDDQETCSARVFYRCFLGVKEKYEVLSPEEKEFGIEAEGNGVDNVEKESADDDFEEEVTNMNKTRNNEFPTMLCVEEENDEVKDEMEEMYETENDHQSEEV</sequence>
<keyword evidence="2" id="KW-1185">Reference proteome</keyword>
<evidence type="ECO:0000313" key="2">
    <source>
        <dbReference type="Proteomes" id="UP001055811"/>
    </source>
</evidence>
<reference evidence="2" key="1">
    <citation type="journal article" date="2022" name="Mol. Ecol. Resour.">
        <title>The genomes of chicory, endive, great burdock and yacon provide insights into Asteraceae palaeo-polyploidization history and plant inulin production.</title>
        <authorList>
            <person name="Fan W."/>
            <person name="Wang S."/>
            <person name="Wang H."/>
            <person name="Wang A."/>
            <person name="Jiang F."/>
            <person name="Liu H."/>
            <person name="Zhao H."/>
            <person name="Xu D."/>
            <person name="Zhang Y."/>
        </authorList>
    </citation>
    <scope>NUCLEOTIDE SEQUENCE [LARGE SCALE GENOMIC DNA]</scope>
    <source>
        <strain evidence="2">cv. Punajuju</strain>
    </source>
</reference>